<dbReference type="Proteomes" id="UP001146793">
    <property type="component" value="Unassembled WGS sequence"/>
</dbReference>
<dbReference type="SUPFAM" id="SSF46579">
    <property type="entry name" value="Prefoldin"/>
    <property type="match status" value="1"/>
</dbReference>
<sequence>MKQKPFSKEITKLFSKLLYRNLIKIILPVSITMFLTLIIEQIIDQKANGVAIDNGLNELFLYHEKEEDNTMSKLFGSLVNGVLFCVMVLATTTIFVVLYKKGCWKTLYLWMLFSTTWALFILGGTKFYECLVSLNLSIDWISFFFICFNFSAAGIIIMFWHSTLRMNQMYLIITCSLIASLFSSLSEWTTWTLLTLISFYDLLVVLCPKGPLNVLIKESKRNNTPIPGLIYTSAAWMFSASLDSIENSLNRASEGNSLSSFFQTSINNGYENENENENGNESVDESSIESNVNNNIGNETDDDNPFFNNTTNSSNEKDELNNEENNHQQFPSTTKDAVIESSKETNHKKFQLREELFSSIKKRNRNKINQNKINFQSTKSPPILKNNTQNRGIKLGGGDLIFYSVLISRAFKYNYIAFFEQISTEYQKYRQSYTQLLEIKSLYSNTLFSLESLQPENLNQPILAPLTESLYLPGKLTNVKSVLTDIGTNFFVERSVEDAQEYFKRQTKIVEEKAQEVLKTMKQNEESLKAVNTVLERKVYQQQRKTMQQQQQQQKVLKK</sequence>
<dbReference type="InterPro" id="IPR004127">
    <property type="entry name" value="Prefoldin_subunit_alpha"/>
</dbReference>
<feature type="transmembrane region" description="Helical" evidence="8">
    <location>
        <begin position="167"/>
        <end position="185"/>
    </location>
</feature>
<keyword evidence="7 8" id="KW-0472">Membrane</keyword>
<feature type="transmembrane region" description="Helical" evidence="8">
    <location>
        <begin position="140"/>
        <end position="160"/>
    </location>
</feature>
<comment type="subunit">
    <text evidence="8">Homodimer.</text>
</comment>
<dbReference type="Pfam" id="PF01080">
    <property type="entry name" value="Presenilin"/>
    <property type="match status" value="1"/>
</dbReference>
<dbReference type="EMBL" id="JANTQA010000023">
    <property type="protein sequence ID" value="KAJ3443440.1"/>
    <property type="molecule type" value="Genomic_DNA"/>
</dbReference>
<keyword evidence="8" id="KW-0645">Protease</keyword>
<comment type="domain">
    <text evidence="8">The PAL motif is required for normal active site conformation.</text>
</comment>
<evidence type="ECO:0000256" key="2">
    <source>
        <dbReference type="ARBA" id="ARBA00022692"/>
    </source>
</evidence>
<dbReference type="Pfam" id="PF02996">
    <property type="entry name" value="Prefoldin"/>
    <property type="match status" value="1"/>
</dbReference>
<evidence type="ECO:0000313" key="11">
    <source>
        <dbReference type="Proteomes" id="UP001146793"/>
    </source>
</evidence>
<feature type="region of interest" description="Disordered" evidence="9">
    <location>
        <begin position="268"/>
        <end position="345"/>
    </location>
</feature>
<dbReference type="AlphaFoldDB" id="A0AAV7ZTZ1"/>
<feature type="compositionally biased region" description="Basic and acidic residues" evidence="9">
    <location>
        <begin position="315"/>
        <end position="326"/>
    </location>
</feature>
<dbReference type="SMART" id="SM00730">
    <property type="entry name" value="PSN"/>
    <property type="match status" value="1"/>
</dbReference>
<protein>
    <recommendedName>
        <fullName evidence="8">Presenilin</fullName>
        <ecNumber evidence="8">3.4.23.-</ecNumber>
    </recommendedName>
</protein>
<dbReference type="PANTHER" id="PTHR10202:SF13">
    <property type="entry name" value="PRESENILIN HOMOLOG"/>
    <property type="match status" value="1"/>
</dbReference>
<dbReference type="CDD" id="cd23157">
    <property type="entry name" value="Prefoldin_5"/>
    <property type="match status" value="1"/>
</dbReference>
<dbReference type="GO" id="GO:0016485">
    <property type="term" value="P:protein processing"/>
    <property type="evidence" value="ECO:0007669"/>
    <property type="project" value="InterPro"/>
</dbReference>
<proteinExistence type="inferred from homology"/>
<comment type="function">
    <text evidence="8">Probable subunit of the gamma-secretase complex, an endoprotease complex that catalyzes the intramembrane cleavage of integral membrane proteins such as Notch receptors.</text>
</comment>
<keyword evidence="6 8" id="KW-0333">Golgi apparatus</keyword>
<keyword evidence="4 8" id="KW-0914">Notch signaling pathway</keyword>
<feature type="compositionally biased region" description="Low complexity" evidence="9">
    <location>
        <begin position="288"/>
        <end position="298"/>
    </location>
</feature>
<keyword evidence="5 8" id="KW-1133">Transmembrane helix</keyword>
<dbReference type="GO" id="GO:0042500">
    <property type="term" value="F:aspartic endopeptidase activity, intramembrane cleaving"/>
    <property type="evidence" value="ECO:0007669"/>
    <property type="project" value="InterPro"/>
</dbReference>
<accession>A0AAV7ZTZ1</accession>
<reference evidence="10" key="1">
    <citation type="submission" date="2022-08" db="EMBL/GenBank/DDBJ databases">
        <title>Novel sulphate-reducing endosymbionts in the free-living metamonad Anaeramoeba.</title>
        <authorList>
            <person name="Jerlstrom-Hultqvist J."/>
            <person name="Cepicka I."/>
            <person name="Gallot-Lavallee L."/>
            <person name="Salas-Leiva D."/>
            <person name="Curtis B.A."/>
            <person name="Zahonova K."/>
            <person name="Pipaliya S."/>
            <person name="Dacks J."/>
            <person name="Roger A.J."/>
        </authorList>
    </citation>
    <scope>NUCLEOTIDE SEQUENCE</scope>
    <source>
        <strain evidence="10">Busselton2</strain>
    </source>
</reference>
<gene>
    <name evidence="10" type="ORF">M0812_09281</name>
</gene>
<evidence type="ECO:0000313" key="10">
    <source>
        <dbReference type="EMBL" id="KAJ3443440.1"/>
    </source>
</evidence>
<dbReference type="PANTHER" id="PTHR10202">
    <property type="entry name" value="PRESENILIN"/>
    <property type="match status" value="1"/>
</dbReference>
<comment type="caution">
    <text evidence="10">The sequence shown here is derived from an EMBL/GenBank/DDBJ whole genome shotgun (WGS) entry which is preliminary data.</text>
</comment>
<dbReference type="GO" id="GO:0000139">
    <property type="term" value="C:Golgi membrane"/>
    <property type="evidence" value="ECO:0007669"/>
    <property type="project" value="UniProtKB-SubCell"/>
</dbReference>
<name>A0AAV7ZTZ1_9EUKA</name>
<feature type="transmembrane region" description="Helical" evidence="8">
    <location>
        <begin position="106"/>
        <end position="128"/>
    </location>
</feature>
<dbReference type="PRINTS" id="PR01072">
    <property type="entry name" value="PRESENILIN"/>
</dbReference>
<evidence type="ECO:0000256" key="3">
    <source>
        <dbReference type="ARBA" id="ARBA00022824"/>
    </source>
</evidence>
<evidence type="ECO:0000256" key="7">
    <source>
        <dbReference type="ARBA" id="ARBA00023136"/>
    </source>
</evidence>
<dbReference type="InterPro" id="IPR042524">
    <property type="entry name" value="Presenilin_C"/>
</dbReference>
<dbReference type="GO" id="GO:0005789">
    <property type="term" value="C:endoplasmic reticulum membrane"/>
    <property type="evidence" value="ECO:0007669"/>
    <property type="project" value="UniProtKB-SubCell"/>
</dbReference>
<feature type="transmembrane region" description="Helical" evidence="8">
    <location>
        <begin position="21"/>
        <end position="39"/>
    </location>
</feature>
<evidence type="ECO:0000256" key="1">
    <source>
        <dbReference type="ARBA" id="ARBA00008604"/>
    </source>
</evidence>
<evidence type="ECO:0000256" key="8">
    <source>
        <dbReference type="RuleBase" id="RU361148"/>
    </source>
</evidence>
<dbReference type="InterPro" id="IPR001108">
    <property type="entry name" value="Peptidase_A22A"/>
</dbReference>
<dbReference type="Gene3D" id="1.10.472.100">
    <property type="entry name" value="Presenilin"/>
    <property type="match status" value="1"/>
</dbReference>
<evidence type="ECO:0000256" key="9">
    <source>
        <dbReference type="SAM" id="MobiDB-lite"/>
    </source>
</evidence>
<keyword evidence="3 8" id="KW-0256">Endoplasmic reticulum</keyword>
<feature type="transmembrane region" description="Helical" evidence="8">
    <location>
        <begin position="78"/>
        <end position="99"/>
    </location>
</feature>
<dbReference type="GO" id="GO:0007219">
    <property type="term" value="P:Notch signaling pathway"/>
    <property type="evidence" value="ECO:0007669"/>
    <property type="project" value="UniProtKB-KW"/>
</dbReference>
<comment type="subcellular location">
    <subcellularLocation>
        <location evidence="8">Endoplasmic reticulum membrane</location>
        <topology evidence="8">Multi-pass membrane protein</topology>
    </subcellularLocation>
    <subcellularLocation>
        <location evidence="8">Golgi apparatus membrane</location>
        <topology evidence="8">Multi-pass membrane protein</topology>
    </subcellularLocation>
</comment>
<dbReference type="Gene3D" id="1.10.287.370">
    <property type="match status" value="1"/>
</dbReference>
<feature type="compositionally biased region" description="Low complexity" evidence="9">
    <location>
        <begin position="305"/>
        <end position="314"/>
    </location>
</feature>
<evidence type="ECO:0000256" key="6">
    <source>
        <dbReference type="ARBA" id="ARBA00023034"/>
    </source>
</evidence>
<dbReference type="InterPro" id="IPR009053">
    <property type="entry name" value="Prefoldin"/>
</dbReference>
<keyword evidence="2 8" id="KW-0812">Transmembrane</keyword>
<evidence type="ECO:0000256" key="4">
    <source>
        <dbReference type="ARBA" id="ARBA00022976"/>
    </source>
</evidence>
<feature type="compositionally biased region" description="Acidic residues" evidence="9">
    <location>
        <begin position="272"/>
        <end position="287"/>
    </location>
</feature>
<dbReference type="NCBIfam" id="TIGR00293">
    <property type="entry name" value="prefoldin subunit alpha"/>
    <property type="match status" value="1"/>
</dbReference>
<dbReference type="EC" id="3.4.23.-" evidence="8"/>
<dbReference type="GO" id="GO:0006509">
    <property type="term" value="P:membrane protein ectodomain proteolysis"/>
    <property type="evidence" value="ECO:0007669"/>
    <property type="project" value="TreeGrafter"/>
</dbReference>
<organism evidence="10 11">
    <name type="scientific">Anaeramoeba flamelloides</name>
    <dbReference type="NCBI Taxonomy" id="1746091"/>
    <lineage>
        <taxon>Eukaryota</taxon>
        <taxon>Metamonada</taxon>
        <taxon>Anaeramoebidae</taxon>
        <taxon>Anaeramoeba</taxon>
    </lineage>
</organism>
<dbReference type="GO" id="GO:0070765">
    <property type="term" value="C:gamma-secretase complex"/>
    <property type="evidence" value="ECO:0007669"/>
    <property type="project" value="TreeGrafter"/>
</dbReference>
<dbReference type="InterPro" id="IPR006639">
    <property type="entry name" value="Preselin/SPP"/>
</dbReference>
<comment type="similarity">
    <text evidence="1 8">Belongs to the peptidase A22A family.</text>
</comment>
<evidence type="ECO:0000256" key="5">
    <source>
        <dbReference type="ARBA" id="ARBA00022989"/>
    </source>
</evidence>
<keyword evidence="8" id="KW-0378">Hydrolase</keyword>